<evidence type="ECO:0000256" key="3">
    <source>
        <dbReference type="ARBA" id="ARBA00022505"/>
    </source>
</evidence>
<dbReference type="PROSITE" id="PS51318">
    <property type="entry name" value="TAT"/>
    <property type="match status" value="1"/>
</dbReference>
<name>A0A6L6YM07_9BURK</name>
<organism evidence="12 13">
    <name type="scientific">Parasutterella muris</name>
    <dbReference type="NCBI Taxonomy" id="2565572"/>
    <lineage>
        <taxon>Bacteria</taxon>
        <taxon>Pseudomonadati</taxon>
        <taxon>Pseudomonadota</taxon>
        <taxon>Betaproteobacteria</taxon>
        <taxon>Burkholderiales</taxon>
        <taxon>Sutterellaceae</taxon>
        <taxon>Parasutterella</taxon>
    </lineage>
</organism>
<evidence type="ECO:0000259" key="10">
    <source>
        <dbReference type="Pfam" id="PF00384"/>
    </source>
</evidence>
<dbReference type="GO" id="GO:0043546">
    <property type="term" value="F:molybdopterin cofactor binding"/>
    <property type="evidence" value="ECO:0007669"/>
    <property type="project" value="InterPro"/>
</dbReference>
<dbReference type="Gene3D" id="2.40.40.20">
    <property type="match status" value="1"/>
</dbReference>
<keyword evidence="4" id="KW-0479">Metal-binding</keyword>
<dbReference type="InterPro" id="IPR009010">
    <property type="entry name" value="Asp_de-COase-like_dom_sf"/>
</dbReference>
<feature type="signal peptide" evidence="9">
    <location>
        <begin position="1"/>
        <end position="37"/>
    </location>
</feature>
<feature type="chain" id="PRO_5026991378" evidence="9">
    <location>
        <begin position="38"/>
        <end position="735"/>
    </location>
</feature>
<evidence type="ECO:0000313" key="13">
    <source>
        <dbReference type="Proteomes" id="UP000472580"/>
    </source>
</evidence>
<comment type="similarity">
    <text evidence="2">Belongs to the prokaryotic molybdopterin-containing oxidoreductase family.</text>
</comment>
<evidence type="ECO:0000256" key="4">
    <source>
        <dbReference type="ARBA" id="ARBA00022723"/>
    </source>
</evidence>
<keyword evidence="6" id="KW-0560">Oxidoreductase</keyword>
<dbReference type="RefSeq" id="WP_160336343.1">
    <property type="nucleotide sequence ID" value="NZ_WSRP01000061.1"/>
</dbReference>
<feature type="domain" description="Molybdopterin oxidoreductase" evidence="10">
    <location>
        <begin position="98"/>
        <end position="515"/>
    </location>
</feature>
<evidence type="ECO:0000256" key="9">
    <source>
        <dbReference type="SAM" id="SignalP"/>
    </source>
</evidence>
<evidence type="ECO:0000256" key="8">
    <source>
        <dbReference type="ARBA" id="ARBA00023014"/>
    </source>
</evidence>
<dbReference type="OrthoDB" id="9796486at2"/>
<evidence type="ECO:0000256" key="5">
    <source>
        <dbReference type="ARBA" id="ARBA00022729"/>
    </source>
</evidence>
<evidence type="ECO:0000256" key="6">
    <source>
        <dbReference type="ARBA" id="ARBA00023002"/>
    </source>
</evidence>
<dbReference type="InterPro" id="IPR050612">
    <property type="entry name" value="Prok_Mopterin_Oxidored"/>
</dbReference>
<keyword evidence="8" id="KW-0411">Iron-sulfur</keyword>
<dbReference type="PANTHER" id="PTHR43742:SF6">
    <property type="entry name" value="OXIDOREDUCTASE YYAE-RELATED"/>
    <property type="match status" value="1"/>
</dbReference>
<dbReference type="Pfam" id="PF00384">
    <property type="entry name" value="Molybdopterin"/>
    <property type="match status" value="1"/>
</dbReference>
<dbReference type="AlphaFoldDB" id="A0A6L6YM07"/>
<keyword evidence="3" id="KW-0500">Molybdenum</keyword>
<dbReference type="CDD" id="cd02775">
    <property type="entry name" value="MopB_CT"/>
    <property type="match status" value="1"/>
</dbReference>
<dbReference type="GO" id="GO:0016491">
    <property type="term" value="F:oxidoreductase activity"/>
    <property type="evidence" value="ECO:0007669"/>
    <property type="project" value="UniProtKB-KW"/>
</dbReference>
<comment type="cofactor">
    <cofactor evidence="1">
        <name>Mo-bis(molybdopterin guanine dinucleotide)</name>
        <dbReference type="ChEBI" id="CHEBI:60539"/>
    </cofactor>
</comment>
<keyword evidence="5 9" id="KW-0732">Signal</keyword>
<accession>A0A6L6YM07</accession>
<dbReference type="EMBL" id="WSRP01000061">
    <property type="protein sequence ID" value="MVX57929.1"/>
    <property type="molecule type" value="Genomic_DNA"/>
</dbReference>
<dbReference type="InterPro" id="IPR006311">
    <property type="entry name" value="TAT_signal"/>
</dbReference>
<dbReference type="Gene3D" id="3.40.50.740">
    <property type="match status" value="1"/>
</dbReference>
<dbReference type="SUPFAM" id="SSF53706">
    <property type="entry name" value="Formate dehydrogenase/DMSO reductase, domains 1-3"/>
    <property type="match status" value="1"/>
</dbReference>
<comment type="caution">
    <text evidence="12">The sequence shown here is derived from an EMBL/GenBank/DDBJ whole genome shotgun (WGS) entry which is preliminary data.</text>
</comment>
<keyword evidence="13" id="KW-1185">Reference proteome</keyword>
<dbReference type="PANTHER" id="PTHR43742">
    <property type="entry name" value="TRIMETHYLAMINE-N-OXIDE REDUCTASE"/>
    <property type="match status" value="1"/>
</dbReference>
<sequence>MSNQKGVGLTRRTILKSIPALSAVSAAGQFFTGSAQAQEGLEFGYTICDNCNQMPMCGIRFQKQGNTVVSVGNWKEHNGKLLCNKGLATLQRLYNPNRLLYPMKRTNPKGSEDPGFVRISWEEALATIASNLKAIKEKYGPEKILVFCGDPKEPRPAAMRLARYLGTYHYATESSVACRKGSLLAEQLVYGSEYSGGGCGPKTKSYMVMATNGAWSKPHGWWNMINAAKKRGVNIIVIDSRRTKTAELATVHLQPRQGTDAALGAGICRVLFEEGLYNKEFCDKWVHGVEEYRNYCKDFTPEKTEELTGVPAELVVKAARLYAQGPGSFALTSQSLSHSTNGVNNARALLNIPAILGFVDIPGGALFGVGPKGYIVHDNGLTEDFVDYKWFKEHKKDRLDKDFVPVWNHTQVQFNPNQLPEHVKNGKIRAFCGFGYNVMIWPQPDQYAEAIKNMDFSFATDYFYRDISHRDLDIILPAAMNFERYAPFGNHGGNMVSVRTPTKPMGEAKEDWWIALQIGCLVDDPKHFFDGDVLKACDSMLKEWGTTYADCQKNLPNMTKVEGPKQQPLKYEKGLLRHDGQPGFDTPTGKIELSSSITKMHNLGTIPIYVEPFQPTQEYPIKLINGTRKPYITHSKTRTDSPYLLEIEPMSTIDINPKDAEARGIKEGDKVLIKNQYGQARAQARVSIIAPPGTAGMQYGWRGDQNSQVLIPRVWDKLSGYAPYFETTVQITKEA</sequence>
<gene>
    <name evidence="12" type="ORF">E5987_12135</name>
</gene>
<protein>
    <submittedName>
        <fullName evidence="12">Molybdopterin-dependent oxidoreductase</fullName>
    </submittedName>
</protein>
<evidence type="ECO:0000256" key="2">
    <source>
        <dbReference type="ARBA" id="ARBA00010312"/>
    </source>
</evidence>
<evidence type="ECO:0000313" key="12">
    <source>
        <dbReference type="EMBL" id="MVX57929.1"/>
    </source>
</evidence>
<dbReference type="Pfam" id="PF01568">
    <property type="entry name" value="Molydop_binding"/>
    <property type="match status" value="1"/>
</dbReference>
<dbReference type="Gene3D" id="3.40.228.10">
    <property type="entry name" value="Dimethylsulfoxide Reductase, domain 2"/>
    <property type="match status" value="1"/>
</dbReference>
<dbReference type="PROSITE" id="PS00932">
    <property type="entry name" value="MOLYBDOPTERIN_PROK_3"/>
    <property type="match status" value="1"/>
</dbReference>
<dbReference type="InterPro" id="IPR006655">
    <property type="entry name" value="Mopterin_OxRdtase_prok_CS"/>
</dbReference>
<dbReference type="GO" id="GO:0046872">
    <property type="term" value="F:metal ion binding"/>
    <property type="evidence" value="ECO:0007669"/>
    <property type="project" value="UniProtKB-KW"/>
</dbReference>
<evidence type="ECO:0000259" key="11">
    <source>
        <dbReference type="Pfam" id="PF01568"/>
    </source>
</evidence>
<dbReference type="GO" id="GO:0051536">
    <property type="term" value="F:iron-sulfur cluster binding"/>
    <property type="evidence" value="ECO:0007669"/>
    <property type="project" value="UniProtKB-KW"/>
</dbReference>
<dbReference type="InterPro" id="IPR006656">
    <property type="entry name" value="Mopterin_OxRdtase"/>
</dbReference>
<dbReference type="InterPro" id="IPR006657">
    <property type="entry name" value="MoPterin_dinucl-bd_dom"/>
</dbReference>
<proteinExistence type="inferred from homology"/>
<dbReference type="Gene3D" id="2.20.25.90">
    <property type="entry name" value="ADC-like domains"/>
    <property type="match status" value="1"/>
</dbReference>
<keyword evidence="7" id="KW-0408">Iron</keyword>
<evidence type="ECO:0000256" key="7">
    <source>
        <dbReference type="ARBA" id="ARBA00023004"/>
    </source>
</evidence>
<evidence type="ECO:0000256" key="1">
    <source>
        <dbReference type="ARBA" id="ARBA00001942"/>
    </source>
</evidence>
<dbReference type="SUPFAM" id="SSF50692">
    <property type="entry name" value="ADC-like"/>
    <property type="match status" value="1"/>
</dbReference>
<reference evidence="12 13" key="1">
    <citation type="submission" date="2019-12" db="EMBL/GenBank/DDBJ databases">
        <title>Microbes associate with the intestines of laboratory mice.</title>
        <authorList>
            <person name="Navarre W."/>
            <person name="Wong E."/>
        </authorList>
    </citation>
    <scope>NUCLEOTIDE SEQUENCE [LARGE SCALE GENOMIC DNA]</scope>
    <source>
        <strain evidence="12 13">NM82_D38</strain>
    </source>
</reference>
<feature type="domain" description="Molybdopterin dinucleotide-binding" evidence="11">
    <location>
        <begin position="626"/>
        <end position="724"/>
    </location>
</feature>
<dbReference type="Proteomes" id="UP000472580">
    <property type="component" value="Unassembled WGS sequence"/>
</dbReference>